<comment type="caution">
    <text evidence="2">The sequence shown here is derived from an EMBL/GenBank/DDBJ whole genome shotgun (WGS) entry which is preliminary data.</text>
</comment>
<proteinExistence type="predicted"/>
<feature type="region of interest" description="Disordered" evidence="1">
    <location>
        <begin position="188"/>
        <end position="210"/>
    </location>
</feature>
<feature type="compositionally biased region" description="Polar residues" evidence="1">
    <location>
        <begin position="310"/>
        <end position="324"/>
    </location>
</feature>
<organism evidence="2 3">
    <name type="scientific">Symbiodinium microadriaticum</name>
    <name type="common">Dinoflagellate</name>
    <name type="synonym">Zooxanthella microadriatica</name>
    <dbReference type="NCBI Taxonomy" id="2951"/>
    <lineage>
        <taxon>Eukaryota</taxon>
        <taxon>Sar</taxon>
        <taxon>Alveolata</taxon>
        <taxon>Dinophyceae</taxon>
        <taxon>Suessiales</taxon>
        <taxon>Symbiodiniaceae</taxon>
        <taxon>Symbiodinium</taxon>
    </lineage>
</organism>
<evidence type="ECO:0000313" key="2">
    <source>
        <dbReference type="EMBL" id="OLQ13565.1"/>
    </source>
</evidence>
<evidence type="ECO:0000313" key="3">
    <source>
        <dbReference type="Proteomes" id="UP000186817"/>
    </source>
</evidence>
<dbReference type="Proteomes" id="UP000186817">
    <property type="component" value="Unassembled WGS sequence"/>
</dbReference>
<feature type="compositionally biased region" description="Low complexity" evidence="1">
    <location>
        <begin position="197"/>
        <end position="210"/>
    </location>
</feature>
<accession>A0A1Q9F1M5</accession>
<gene>
    <name evidence="2" type="ORF">AK812_SmicGene2420</name>
</gene>
<evidence type="ECO:0000256" key="1">
    <source>
        <dbReference type="SAM" id="MobiDB-lite"/>
    </source>
</evidence>
<feature type="region of interest" description="Disordered" evidence="1">
    <location>
        <begin position="75"/>
        <end position="112"/>
    </location>
</feature>
<sequence length="332" mass="34307">MATCAATPSTPTRRPQLSLNEEVLQAAPGEVFCAGHTTPANQVRPNLGLSVWTGTPSFRGSGVASHAVVMQPTVARAATAEPSSRPELSVSISDREPTPPVLPSPTNAQRQPMMARSSRSHRAVVQAANWGAEVSAAMANTLPMRPATAPMAPISPTLVPAAPPPSRASGGYAAVPSLDLEAERVPTAPQLDTPTNSQRQVMMSRSNRSVRNRVMTTSKAEVETVPRPLSASLTPGMTPVALHAGATPKPRGLNVTALEAEAMDSTGAQFRGLSGLSTPTNLDRRDAQMSLQLGTPSFRGSAVPAPGSSAPLQGSSSQTPSGLSGTRLLPEA</sequence>
<reference evidence="2 3" key="1">
    <citation type="submission" date="2016-02" db="EMBL/GenBank/DDBJ databases">
        <title>Genome analysis of coral dinoflagellate symbionts highlights evolutionary adaptations to a symbiotic lifestyle.</title>
        <authorList>
            <person name="Aranda M."/>
            <person name="Li Y."/>
            <person name="Liew Y.J."/>
            <person name="Baumgarten S."/>
            <person name="Simakov O."/>
            <person name="Wilson M."/>
            <person name="Piel J."/>
            <person name="Ashoor H."/>
            <person name="Bougouffa S."/>
            <person name="Bajic V.B."/>
            <person name="Ryu T."/>
            <person name="Ravasi T."/>
            <person name="Bayer T."/>
            <person name="Micklem G."/>
            <person name="Kim H."/>
            <person name="Bhak J."/>
            <person name="Lajeunesse T.C."/>
            <person name="Voolstra C.R."/>
        </authorList>
    </citation>
    <scope>NUCLEOTIDE SEQUENCE [LARGE SCALE GENOMIC DNA]</scope>
    <source>
        <strain evidence="2 3">CCMP2467</strain>
    </source>
</reference>
<dbReference type="OrthoDB" id="431508at2759"/>
<protein>
    <submittedName>
        <fullName evidence="2">Uncharacterized protein</fullName>
    </submittedName>
</protein>
<dbReference type="EMBL" id="LSRX01000026">
    <property type="protein sequence ID" value="OLQ13565.1"/>
    <property type="molecule type" value="Genomic_DNA"/>
</dbReference>
<dbReference type="AlphaFoldDB" id="A0A1Q9F1M5"/>
<keyword evidence="3" id="KW-1185">Reference proteome</keyword>
<name>A0A1Q9F1M5_SYMMI</name>
<feature type="region of interest" description="Disordered" evidence="1">
    <location>
        <begin position="269"/>
        <end position="332"/>
    </location>
</feature>